<accession>A0A4Q5N6Y3</accession>
<dbReference type="Gene3D" id="3.40.50.1240">
    <property type="entry name" value="Phosphoglycerate mutase-like"/>
    <property type="match status" value="1"/>
</dbReference>
<evidence type="ECO:0000313" key="3">
    <source>
        <dbReference type="Proteomes" id="UP000293764"/>
    </source>
</evidence>
<keyword evidence="3" id="KW-1185">Reference proteome</keyword>
<dbReference type="InterPro" id="IPR050275">
    <property type="entry name" value="PGM_Phosphatase"/>
</dbReference>
<reference evidence="2 3" key="1">
    <citation type="submission" date="2019-01" db="EMBL/GenBank/DDBJ databases">
        <title>Novel species of Cellulomonas.</title>
        <authorList>
            <person name="Liu Q."/>
            <person name="Xin Y.-H."/>
        </authorList>
    </citation>
    <scope>NUCLEOTIDE SEQUENCE [LARGE SCALE GENOMIC DNA]</scope>
    <source>
        <strain evidence="2 3">HLT2-17</strain>
    </source>
</reference>
<comment type="caution">
    <text evidence="2">The sequence shown here is derived from an EMBL/GenBank/DDBJ whole genome shotgun (WGS) entry which is preliminary data.</text>
</comment>
<name>A0A4Q5N6Y3_9MICO</name>
<feature type="binding site" evidence="1">
    <location>
        <position position="68"/>
    </location>
    <ligand>
        <name>substrate</name>
    </ligand>
</feature>
<dbReference type="Proteomes" id="UP000293764">
    <property type="component" value="Unassembled WGS sequence"/>
</dbReference>
<dbReference type="Pfam" id="PF00300">
    <property type="entry name" value="His_Phos_1"/>
    <property type="match status" value="1"/>
</dbReference>
<dbReference type="SUPFAM" id="SSF53254">
    <property type="entry name" value="Phosphoglycerate mutase-like"/>
    <property type="match status" value="1"/>
</dbReference>
<dbReference type="CDD" id="cd07067">
    <property type="entry name" value="HP_PGM_like"/>
    <property type="match status" value="1"/>
</dbReference>
<dbReference type="GO" id="GO:0016791">
    <property type="term" value="F:phosphatase activity"/>
    <property type="evidence" value="ECO:0007669"/>
    <property type="project" value="TreeGrafter"/>
</dbReference>
<evidence type="ECO:0000256" key="1">
    <source>
        <dbReference type="PIRSR" id="PIRSR613078-2"/>
    </source>
</evidence>
<sequence>MPEKSPLPRAPLTMHLVRHGRTEYNAAGRLQGWCDSPLTADGLVGVQATAEHLRTLDLAGAYASPSGRTTATASAILVHHRETALTCDPGLREFNFGDFEARPEAELFDQVDPAVLFRGIVEGTFPGLPGGEPVAVFLARVAASFDAIVRAHPDGGSVLVVSHGVTLLAYLAMVAGELHNPVANASVTTVQVDPDGTTWIRSLGVDPSGVAVPAGALLPVEDPRATVA</sequence>
<dbReference type="OrthoDB" id="4131070at2"/>
<feature type="binding site" evidence="1">
    <location>
        <begin position="18"/>
        <end position="25"/>
    </location>
    <ligand>
        <name>substrate</name>
    </ligand>
</feature>
<dbReference type="InterPro" id="IPR029033">
    <property type="entry name" value="His_PPase_superfam"/>
</dbReference>
<protein>
    <submittedName>
        <fullName evidence="2">Histidine phosphatase family protein</fullName>
    </submittedName>
</protein>
<dbReference type="SMART" id="SM00855">
    <property type="entry name" value="PGAM"/>
    <property type="match status" value="1"/>
</dbReference>
<dbReference type="EMBL" id="SDWW01000002">
    <property type="protein sequence ID" value="RYV52797.1"/>
    <property type="molecule type" value="Genomic_DNA"/>
</dbReference>
<dbReference type="AlphaFoldDB" id="A0A4Q5N6Y3"/>
<dbReference type="GO" id="GO:0005737">
    <property type="term" value="C:cytoplasm"/>
    <property type="evidence" value="ECO:0007669"/>
    <property type="project" value="TreeGrafter"/>
</dbReference>
<gene>
    <name evidence="2" type="ORF">EUA98_00880</name>
</gene>
<proteinExistence type="predicted"/>
<dbReference type="PANTHER" id="PTHR48100:SF1">
    <property type="entry name" value="HISTIDINE PHOSPHATASE FAMILY PROTEIN-RELATED"/>
    <property type="match status" value="1"/>
</dbReference>
<dbReference type="InterPro" id="IPR013078">
    <property type="entry name" value="His_Pase_superF_clade-1"/>
</dbReference>
<organism evidence="2 3">
    <name type="scientific">Pengzhenrongella frigida</name>
    <dbReference type="NCBI Taxonomy" id="1259133"/>
    <lineage>
        <taxon>Bacteria</taxon>
        <taxon>Bacillati</taxon>
        <taxon>Actinomycetota</taxon>
        <taxon>Actinomycetes</taxon>
        <taxon>Micrococcales</taxon>
        <taxon>Pengzhenrongella</taxon>
    </lineage>
</organism>
<evidence type="ECO:0000313" key="2">
    <source>
        <dbReference type="EMBL" id="RYV52797.1"/>
    </source>
</evidence>
<dbReference type="PANTHER" id="PTHR48100">
    <property type="entry name" value="BROAD-SPECIFICITY PHOSPHATASE YOR283W-RELATED"/>
    <property type="match status" value="1"/>
</dbReference>
<dbReference type="RefSeq" id="WP_130100786.1">
    <property type="nucleotide sequence ID" value="NZ_SDWW01000002.1"/>
</dbReference>